<reference evidence="12 13" key="1">
    <citation type="submission" date="2017-04" db="EMBL/GenBank/DDBJ databases">
        <authorList>
            <person name="Afonso C.L."/>
            <person name="Miller P.J."/>
            <person name="Scott M.A."/>
            <person name="Spackman E."/>
            <person name="Goraichik I."/>
            <person name="Dimitrov K.M."/>
            <person name="Suarez D.L."/>
            <person name="Swayne D.E."/>
        </authorList>
    </citation>
    <scope>NUCLEOTIDE SEQUENCE [LARGE SCALE GENOMIC DNA]</scope>
</reference>
<dbReference type="InterPro" id="IPR012341">
    <property type="entry name" value="6hp_glycosidase-like_sf"/>
</dbReference>
<evidence type="ECO:0000256" key="7">
    <source>
        <dbReference type="ARBA" id="ARBA00023326"/>
    </source>
</evidence>
<dbReference type="PRINTS" id="PR00736">
    <property type="entry name" value="GLHYDRLASE15"/>
</dbReference>
<accession>A0A1X7RAH6</accession>
<evidence type="ECO:0000256" key="8">
    <source>
        <dbReference type="ARBA" id="ARBA00033442"/>
    </source>
</evidence>
<keyword evidence="10" id="KW-0472">Membrane</keyword>
<evidence type="ECO:0000256" key="4">
    <source>
        <dbReference type="ARBA" id="ARBA00022801"/>
    </source>
</evidence>
<dbReference type="AlphaFoldDB" id="A0A1X7RAH6"/>
<keyword evidence="7" id="KW-0624">Polysaccharide degradation</keyword>
<protein>
    <recommendedName>
        <fullName evidence="3">glucan 1,4-alpha-glucosidase</fullName>
        <ecNumber evidence="3">3.2.1.3</ecNumber>
    </recommendedName>
    <alternativeName>
        <fullName evidence="9">1,4-alpha-D-glucan glucohydrolase</fullName>
    </alternativeName>
    <alternativeName>
        <fullName evidence="8">Glucan 1,4-alpha-glucosidase</fullName>
    </alternativeName>
</protein>
<dbReference type="GO" id="GO:0004339">
    <property type="term" value="F:glucan 1,4-alpha-glucosidase activity"/>
    <property type="evidence" value="ECO:0007669"/>
    <property type="project" value="UniProtKB-EC"/>
</dbReference>
<dbReference type="STRING" id="1789683.A0A1X7RAH6"/>
<evidence type="ECO:0000256" key="10">
    <source>
        <dbReference type="SAM" id="Phobius"/>
    </source>
</evidence>
<organism evidence="12 13">
    <name type="scientific">Maudiozyma saulgeensis</name>
    <dbReference type="NCBI Taxonomy" id="1789683"/>
    <lineage>
        <taxon>Eukaryota</taxon>
        <taxon>Fungi</taxon>
        <taxon>Dikarya</taxon>
        <taxon>Ascomycota</taxon>
        <taxon>Saccharomycotina</taxon>
        <taxon>Saccharomycetes</taxon>
        <taxon>Saccharomycetales</taxon>
        <taxon>Saccharomycetaceae</taxon>
        <taxon>Maudiozyma</taxon>
    </lineage>
</organism>
<comment type="catalytic activity">
    <reaction evidence="1">
        <text>Hydrolysis of terminal (1-&gt;4)-linked alpha-D-glucose residues successively from non-reducing ends of the chains with release of beta-D-glucose.</text>
        <dbReference type="EC" id="3.2.1.3"/>
    </reaction>
</comment>
<evidence type="ECO:0000256" key="6">
    <source>
        <dbReference type="ARBA" id="ARBA00023295"/>
    </source>
</evidence>
<dbReference type="Proteomes" id="UP000196158">
    <property type="component" value="Unassembled WGS sequence"/>
</dbReference>
<keyword evidence="5" id="KW-0119">Carbohydrate metabolism</keyword>
<dbReference type="InterPro" id="IPR008928">
    <property type="entry name" value="6-hairpin_glycosidase_sf"/>
</dbReference>
<dbReference type="Gene3D" id="1.50.10.10">
    <property type="match status" value="1"/>
</dbReference>
<sequence length="604" mass="70447">MSLMKLKPHNYNVRDKNESRHNPISIPNSRLRYYLSLSLTFVLLILLFLKQQFINLKQLTGYDTLYGTSNTKVNDYTITNFHQQDILTVKTIQPSTIEPSQFNEWLTQELRIARYKILKNIKFTGNEMDWDTNIPLGVLTASPSRNSPDYFYQWTRDSAMTLNALVWDYFENYMDNEEITQNTQIHNIMLQYINNSIVLQRLENRSGNFSLKGKYKGLAEPKFNIDSTAFNENWGRPQNDGPPLRVITVLNYLQLLEGNNLLVDNFLNSENHYKFTNELDILSDLIYYDLQFIVLNYEDSSFDLWEEIVDRHFFTTLVQFYALDKAIEKWETFQFIHGNFPNSDNDLLGQLKKTHRILHEYLISKDNFINPYKGYLVESPNLLNTRSGLDIAVILASIVSHPSQNTSNFNHLVPFDVYDSGVLNTLYSLVKSMSILYPINHPVSNLNVGVALGRYPEDIYDGVQTSEGNPWFIATTAAAELVYKLIESYRLEEKPIVINLWKTKFWSLFFQKNFNTPWEKDVIITIPYNSMAFNVTLNNLFKYGDSFFEVIRKHMSNEGEMSEQFNKYTGFLQGASDLSWSYSTFLDAVRARNRVLKSETQIKV</sequence>
<dbReference type="EC" id="3.2.1.3" evidence="3"/>
<dbReference type="PANTHER" id="PTHR31616">
    <property type="entry name" value="TREHALASE"/>
    <property type="match status" value="1"/>
</dbReference>
<dbReference type="EMBL" id="FXLY01000010">
    <property type="protein sequence ID" value="SMN22216.1"/>
    <property type="molecule type" value="Genomic_DNA"/>
</dbReference>
<dbReference type="Pfam" id="PF00723">
    <property type="entry name" value="Glyco_hydro_15"/>
    <property type="match status" value="1"/>
</dbReference>
<dbReference type="InterPro" id="IPR011613">
    <property type="entry name" value="GH15-like"/>
</dbReference>
<evidence type="ECO:0000313" key="12">
    <source>
        <dbReference type="EMBL" id="SMN22216.1"/>
    </source>
</evidence>
<dbReference type="GO" id="GO:0000324">
    <property type="term" value="C:fungal-type vacuole"/>
    <property type="evidence" value="ECO:0007669"/>
    <property type="project" value="TreeGrafter"/>
</dbReference>
<evidence type="ECO:0000256" key="3">
    <source>
        <dbReference type="ARBA" id="ARBA00012593"/>
    </source>
</evidence>
<dbReference type="GO" id="GO:0000272">
    <property type="term" value="P:polysaccharide catabolic process"/>
    <property type="evidence" value="ECO:0007669"/>
    <property type="project" value="UniProtKB-KW"/>
</dbReference>
<proteinExistence type="inferred from homology"/>
<evidence type="ECO:0000313" key="13">
    <source>
        <dbReference type="Proteomes" id="UP000196158"/>
    </source>
</evidence>
<dbReference type="OrthoDB" id="6123450at2759"/>
<comment type="similarity">
    <text evidence="2">Belongs to the glycosyl hydrolase 15 family.</text>
</comment>
<keyword evidence="10" id="KW-1133">Transmembrane helix</keyword>
<keyword evidence="10" id="KW-0812">Transmembrane</keyword>
<feature type="transmembrane region" description="Helical" evidence="10">
    <location>
        <begin position="31"/>
        <end position="49"/>
    </location>
</feature>
<keyword evidence="4" id="KW-0378">Hydrolase</keyword>
<evidence type="ECO:0000256" key="9">
    <source>
        <dbReference type="ARBA" id="ARBA00033473"/>
    </source>
</evidence>
<evidence type="ECO:0000256" key="5">
    <source>
        <dbReference type="ARBA" id="ARBA00023277"/>
    </source>
</evidence>
<feature type="domain" description="GH15-like" evidence="11">
    <location>
        <begin position="136"/>
        <end position="589"/>
    </location>
</feature>
<dbReference type="SUPFAM" id="SSF48208">
    <property type="entry name" value="Six-hairpin glycosidases"/>
    <property type="match status" value="1"/>
</dbReference>
<evidence type="ECO:0000256" key="2">
    <source>
        <dbReference type="ARBA" id="ARBA00006188"/>
    </source>
</evidence>
<evidence type="ECO:0000259" key="11">
    <source>
        <dbReference type="Pfam" id="PF00723"/>
    </source>
</evidence>
<dbReference type="InterPro" id="IPR000165">
    <property type="entry name" value="Glucoamylase"/>
</dbReference>
<dbReference type="PANTHER" id="PTHR31616:SF9">
    <property type="entry name" value="GLUCOAMYLASE, INTRACELLULAR SPORULATION-SPECIFIC"/>
    <property type="match status" value="1"/>
</dbReference>
<keyword evidence="6" id="KW-0326">Glycosidase</keyword>
<gene>
    <name evidence="12" type="ORF">KASA_0I02475G</name>
</gene>
<name>A0A1X7RAH6_9SACH</name>
<keyword evidence="13" id="KW-1185">Reference proteome</keyword>
<evidence type="ECO:0000256" key="1">
    <source>
        <dbReference type="ARBA" id="ARBA00001863"/>
    </source>
</evidence>